<keyword evidence="1" id="KW-0479">Metal-binding</keyword>
<proteinExistence type="predicted"/>
<feature type="compositionally biased region" description="Basic and acidic residues" evidence="3">
    <location>
        <begin position="401"/>
        <end position="422"/>
    </location>
</feature>
<feature type="compositionally biased region" description="Basic and acidic residues" evidence="3">
    <location>
        <begin position="375"/>
        <end position="384"/>
    </location>
</feature>
<comment type="caution">
    <text evidence="5">The sequence shown here is derived from an EMBL/GenBank/DDBJ whole genome shotgun (WGS) entry which is preliminary data.</text>
</comment>
<feature type="region of interest" description="Disordered" evidence="3">
    <location>
        <begin position="209"/>
        <end position="236"/>
    </location>
</feature>
<dbReference type="InterPro" id="IPR046349">
    <property type="entry name" value="C1-like_sf"/>
</dbReference>
<accession>A0ABD0LWL5</accession>
<dbReference type="EMBL" id="JACVVK020000020">
    <property type="protein sequence ID" value="KAK7503367.1"/>
    <property type="molecule type" value="Genomic_DNA"/>
</dbReference>
<protein>
    <recommendedName>
        <fullName evidence="4">Phorbol-ester/DAG-type domain-containing protein</fullName>
    </recommendedName>
</protein>
<keyword evidence="2" id="KW-0862">Zinc</keyword>
<dbReference type="InterPro" id="IPR002219">
    <property type="entry name" value="PKC_DAG/PE"/>
</dbReference>
<evidence type="ECO:0000256" key="3">
    <source>
        <dbReference type="SAM" id="MobiDB-lite"/>
    </source>
</evidence>
<feature type="region of interest" description="Disordered" evidence="3">
    <location>
        <begin position="368"/>
        <end position="433"/>
    </location>
</feature>
<dbReference type="PROSITE" id="PS50081">
    <property type="entry name" value="ZF_DAG_PE_2"/>
    <property type="match status" value="1"/>
</dbReference>
<name>A0ABD0LWL5_9CAEN</name>
<dbReference type="Gene3D" id="3.30.60.20">
    <property type="match status" value="1"/>
</dbReference>
<sequence length="433" mass="49163">MATANSVAGNCPENNSSSSDAVLDVIRRKLGKVQANIESNYKSVIQGILPGKRKTSQTSRPSSLYDTEAVWHPYPEHIEMASLKQRGTGRGHQFVACQLTNPTWCDKCGDFIWGLYKQCQRCTTDPLAYLCALVALGSHFTRREESAEAAESSRAGLRPGDTAVRKRDSVTEPGRQLNNGVWEINEERPCLRCCLTQFRLEWRRGQFLSGEPSQTGQRDQRSYLPLGTESDKIPSGDKLRATAHGYTWLGRLSLTVLPPIVSVSLSAVNLERRYEQSEETGGAWQQAGMEDSGYYSHRSSEFKFSSATGSTGRIPAPDDIFKLTFSDLNSPRYRYFRYGFTDEEDFEEFKQDLKNFRRLKREAREEYQSEEEVREETGGDECTRRGHRRDKRNSREWPGNLRDENSREQTAPKEEPLGERSQVRRSVSLRGAA</sequence>
<organism evidence="5 6">
    <name type="scientific">Batillaria attramentaria</name>
    <dbReference type="NCBI Taxonomy" id="370345"/>
    <lineage>
        <taxon>Eukaryota</taxon>
        <taxon>Metazoa</taxon>
        <taxon>Spiralia</taxon>
        <taxon>Lophotrochozoa</taxon>
        <taxon>Mollusca</taxon>
        <taxon>Gastropoda</taxon>
        <taxon>Caenogastropoda</taxon>
        <taxon>Sorbeoconcha</taxon>
        <taxon>Cerithioidea</taxon>
        <taxon>Batillariidae</taxon>
        <taxon>Batillaria</taxon>
    </lineage>
</organism>
<evidence type="ECO:0000256" key="1">
    <source>
        <dbReference type="ARBA" id="ARBA00022723"/>
    </source>
</evidence>
<gene>
    <name evidence="5" type="ORF">BaRGS_00005288</name>
</gene>
<evidence type="ECO:0000313" key="5">
    <source>
        <dbReference type="EMBL" id="KAK7503367.1"/>
    </source>
</evidence>
<evidence type="ECO:0000256" key="2">
    <source>
        <dbReference type="ARBA" id="ARBA00022833"/>
    </source>
</evidence>
<feature type="non-terminal residue" evidence="5">
    <location>
        <position position="433"/>
    </location>
</feature>
<dbReference type="Proteomes" id="UP001519460">
    <property type="component" value="Unassembled WGS sequence"/>
</dbReference>
<dbReference type="AlphaFoldDB" id="A0ABD0LWL5"/>
<evidence type="ECO:0000259" key="4">
    <source>
        <dbReference type="PROSITE" id="PS50081"/>
    </source>
</evidence>
<dbReference type="GO" id="GO:0046872">
    <property type="term" value="F:metal ion binding"/>
    <property type="evidence" value="ECO:0007669"/>
    <property type="project" value="UniProtKB-KW"/>
</dbReference>
<dbReference type="SUPFAM" id="SSF57889">
    <property type="entry name" value="Cysteine-rich domain"/>
    <property type="match status" value="1"/>
</dbReference>
<feature type="domain" description="Phorbol-ester/DAG-type" evidence="4">
    <location>
        <begin position="91"/>
        <end position="122"/>
    </location>
</feature>
<reference evidence="5 6" key="1">
    <citation type="journal article" date="2023" name="Sci. Data">
        <title>Genome assembly of the Korean intertidal mud-creeper Batillaria attramentaria.</title>
        <authorList>
            <person name="Patra A.K."/>
            <person name="Ho P.T."/>
            <person name="Jun S."/>
            <person name="Lee S.J."/>
            <person name="Kim Y."/>
            <person name="Won Y.J."/>
        </authorList>
    </citation>
    <scope>NUCLEOTIDE SEQUENCE [LARGE SCALE GENOMIC DNA]</scope>
    <source>
        <strain evidence="5">Wonlab-2016</strain>
    </source>
</reference>
<evidence type="ECO:0000313" key="6">
    <source>
        <dbReference type="Proteomes" id="UP001519460"/>
    </source>
</evidence>
<feature type="region of interest" description="Disordered" evidence="3">
    <location>
        <begin position="147"/>
        <end position="172"/>
    </location>
</feature>
<keyword evidence="6" id="KW-1185">Reference proteome</keyword>